<dbReference type="Proteomes" id="UP000314983">
    <property type="component" value="Chromosome 25"/>
</dbReference>
<reference evidence="2" key="3">
    <citation type="submission" date="2025-09" db="UniProtKB">
        <authorList>
            <consortium name="Ensembl"/>
        </authorList>
    </citation>
    <scope>IDENTIFICATION</scope>
</reference>
<reference evidence="2 3" key="1">
    <citation type="submission" date="2020-05" db="EMBL/GenBank/DDBJ databases">
        <title>Electrophorus electricus (electric eel) genome, fEleEle1, primary haplotype.</title>
        <authorList>
            <person name="Myers G."/>
            <person name="Meyer A."/>
            <person name="Fedrigo O."/>
            <person name="Formenti G."/>
            <person name="Rhie A."/>
            <person name="Tracey A."/>
            <person name="Sims Y."/>
            <person name="Jarvis E.D."/>
        </authorList>
    </citation>
    <scope>NUCLEOTIDE SEQUENCE [LARGE SCALE GENOMIC DNA]</scope>
</reference>
<evidence type="ECO:0000256" key="1">
    <source>
        <dbReference type="SAM" id="Phobius"/>
    </source>
</evidence>
<keyword evidence="1" id="KW-0812">Transmembrane</keyword>
<evidence type="ECO:0000313" key="3">
    <source>
        <dbReference type="Proteomes" id="UP000314983"/>
    </source>
</evidence>
<keyword evidence="1" id="KW-0472">Membrane</keyword>
<reference evidence="2" key="2">
    <citation type="submission" date="2025-08" db="UniProtKB">
        <authorList>
            <consortium name="Ensembl"/>
        </authorList>
    </citation>
    <scope>IDENTIFICATION</scope>
</reference>
<dbReference type="Ensembl" id="ENSEEET00000059918.1">
    <property type="protein sequence ID" value="ENSEEEP00000056621.1"/>
    <property type="gene ID" value="ENSEEEG00000024786.1"/>
</dbReference>
<sequence length="122" mass="14414">MALFEIAYYILYTSYCTQYILDNSPRSSIQYSMQYATKANHTMRSHECMKDPPTWKRFARLDTRFGKHYTHLSQTFLMVTICLSNILQVLLCGYQIIAFLRKCVRLSVVIWHGELPFHSLHP</sequence>
<organism evidence="2 3">
    <name type="scientific">Electrophorus electricus</name>
    <name type="common">Electric eel</name>
    <name type="synonym">Gymnotus electricus</name>
    <dbReference type="NCBI Taxonomy" id="8005"/>
    <lineage>
        <taxon>Eukaryota</taxon>
        <taxon>Metazoa</taxon>
        <taxon>Chordata</taxon>
        <taxon>Craniata</taxon>
        <taxon>Vertebrata</taxon>
        <taxon>Euteleostomi</taxon>
        <taxon>Actinopterygii</taxon>
        <taxon>Neopterygii</taxon>
        <taxon>Teleostei</taxon>
        <taxon>Ostariophysi</taxon>
        <taxon>Gymnotiformes</taxon>
        <taxon>Gymnotoidei</taxon>
        <taxon>Gymnotidae</taxon>
        <taxon>Electrophorus</taxon>
    </lineage>
</organism>
<proteinExistence type="predicted"/>
<keyword evidence="1" id="KW-1133">Transmembrane helix</keyword>
<dbReference type="AlphaFoldDB" id="A0AAY5EI38"/>
<feature type="transmembrane region" description="Helical" evidence="1">
    <location>
        <begin position="76"/>
        <end position="100"/>
    </location>
</feature>
<protein>
    <submittedName>
        <fullName evidence="2">Uncharacterized protein</fullName>
    </submittedName>
</protein>
<evidence type="ECO:0000313" key="2">
    <source>
        <dbReference type="Ensembl" id="ENSEEEP00000056621.1"/>
    </source>
</evidence>
<accession>A0AAY5EI38</accession>
<name>A0AAY5EI38_ELEEL</name>
<keyword evidence="3" id="KW-1185">Reference proteome</keyword>